<evidence type="ECO:0000313" key="1">
    <source>
        <dbReference type="EMBL" id="OPH83633.1"/>
    </source>
</evidence>
<dbReference type="RefSeq" id="WP_079446090.1">
    <property type="nucleotide sequence ID" value="NZ_MWPQ01000025.1"/>
</dbReference>
<dbReference type="OrthoDB" id="8269487at2"/>
<gene>
    <name evidence="1" type="ORF">B2M20_05610</name>
</gene>
<dbReference type="AlphaFoldDB" id="A0A1V4I0A3"/>
<organism evidence="1 2">
    <name type="scientific">Nitrobacter vulgaris</name>
    <dbReference type="NCBI Taxonomy" id="29421"/>
    <lineage>
        <taxon>Bacteria</taxon>
        <taxon>Pseudomonadati</taxon>
        <taxon>Pseudomonadota</taxon>
        <taxon>Alphaproteobacteria</taxon>
        <taxon>Hyphomicrobiales</taxon>
        <taxon>Nitrobacteraceae</taxon>
        <taxon>Nitrobacter</taxon>
    </lineage>
</organism>
<accession>A0A1V4I0A3</accession>
<reference evidence="1 2" key="1">
    <citation type="submission" date="2017-02" db="EMBL/GenBank/DDBJ databases">
        <title>Genome sequence of the nitrite-oxidizing bacterium Nitrobacter vulgaris strain Ab1.</title>
        <authorList>
            <person name="Mellbye B.L."/>
            <person name="Davis E.W."/>
            <person name="Spieck E."/>
            <person name="Chang J.H."/>
            <person name="Bottomley P.J."/>
            <person name="Sayavedra-Soto L.A."/>
        </authorList>
    </citation>
    <scope>NUCLEOTIDE SEQUENCE [LARGE SCALE GENOMIC DNA]</scope>
    <source>
        <strain evidence="1 2">Ab1</strain>
    </source>
</reference>
<evidence type="ECO:0000313" key="2">
    <source>
        <dbReference type="Proteomes" id="UP000189940"/>
    </source>
</evidence>
<dbReference type="Proteomes" id="UP000189940">
    <property type="component" value="Unassembled WGS sequence"/>
</dbReference>
<name>A0A1V4I0A3_NITVU</name>
<keyword evidence="2" id="KW-1185">Reference proteome</keyword>
<sequence length="342" mass="39487">MSIIVGDPERQNKPAPQLIFAPYIDTLGVIVTGTDRLPSPMFDRLVKIYGDRPHSQKPSPKTEDRMFPYLRLTFQCPQPDLTEALVDTDQQLGEADSSIRIRISRLDIGYDVIPDPMQAASEQFRFIKEHVLMRSRTRQPIKVISNDDGTQGSYFSHHHRQRDLVLYTRQSKLPAYRDQHVARMELRLKGPTARRVLLSDLLKLDPMKHLFEYVRFVSDDLQKRRLQMSKRMMQANAGAVRTRAIARLKQLHNDAQLEFMQRVYDQSNASLFHPNNGLVSGPNALTWGAIRNAKARCNEINDIGEKCIKGTYINMRAPSKSDYHAQRSEPIARERLIKRERL</sequence>
<protein>
    <submittedName>
        <fullName evidence="1">Uncharacterized protein</fullName>
    </submittedName>
</protein>
<comment type="caution">
    <text evidence="1">The sequence shown here is derived from an EMBL/GenBank/DDBJ whole genome shotgun (WGS) entry which is preliminary data.</text>
</comment>
<proteinExistence type="predicted"/>
<dbReference type="EMBL" id="MWPQ01000025">
    <property type="protein sequence ID" value="OPH83633.1"/>
    <property type="molecule type" value="Genomic_DNA"/>
</dbReference>